<accession>A0A921P2F6</accession>
<reference evidence="2" key="1">
    <citation type="journal article" date="2022" name="Microb. Genom.">
        <title>A global pangenome for the wheat fungal pathogen Pyrenophora tritici-repentis and prediction of effector protein structural homology.</title>
        <authorList>
            <person name="Moolhuijzen P.M."/>
            <person name="See P.T."/>
            <person name="Shi G."/>
            <person name="Powell H.R."/>
            <person name="Cockram J."/>
            <person name="Jorgensen L.N."/>
            <person name="Benslimane H."/>
            <person name="Strelkov S.E."/>
            <person name="Turner J."/>
            <person name="Liu Z."/>
            <person name="Moffat C.S."/>
        </authorList>
    </citation>
    <scope>NUCLEOTIDE SEQUENCE [LARGE SCALE GENOMIC DNA]</scope>
</reference>
<keyword evidence="1" id="KW-0418">Kinase</keyword>
<dbReference type="GO" id="GO:0004674">
    <property type="term" value="F:protein serine/threonine kinase activity"/>
    <property type="evidence" value="ECO:0007669"/>
    <property type="project" value="UniProtKB-KW"/>
</dbReference>
<evidence type="ECO:0000313" key="2">
    <source>
        <dbReference type="Proteomes" id="UP000249757"/>
    </source>
</evidence>
<keyword evidence="2" id="KW-1185">Reference proteome</keyword>
<proteinExistence type="predicted"/>
<gene>
    <name evidence="1" type="ORF">Ptr86124_009858</name>
</gene>
<comment type="caution">
    <text evidence="1">The sequence shown here is derived from an EMBL/GenBank/DDBJ whole genome shotgun (WGS) entry which is preliminary data.</text>
</comment>
<evidence type="ECO:0000313" key="1">
    <source>
        <dbReference type="EMBL" id="KAI1511454.1"/>
    </source>
</evidence>
<organism evidence="1 2">
    <name type="scientific">Pyrenophora tritici-repentis</name>
    <dbReference type="NCBI Taxonomy" id="45151"/>
    <lineage>
        <taxon>Eukaryota</taxon>
        <taxon>Fungi</taxon>
        <taxon>Dikarya</taxon>
        <taxon>Ascomycota</taxon>
        <taxon>Pezizomycotina</taxon>
        <taxon>Dothideomycetes</taxon>
        <taxon>Pleosporomycetidae</taxon>
        <taxon>Pleosporales</taxon>
        <taxon>Pleosporineae</taxon>
        <taxon>Pleosporaceae</taxon>
        <taxon>Pyrenophora</taxon>
    </lineage>
</organism>
<dbReference type="Proteomes" id="UP000249757">
    <property type="component" value="Unassembled WGS sequence"/>
</dbReference>
<keyword evidence="1" id="KW-0723">Serine/threonine-protein kinase</keyword>
<dbReference type="EMBL" id="NRDI02000014">
    <property type="protein sequence ID" value="KAI1511454.1"/>
    <property type="molecule type" value="Genomic_DNA"/>
</dbReference>
<sequence>MSAQTLTRAAALTRVLGQSGRRYLVERILQDKPGDQGRVYLATDHKYVLKGVVLCDFKYFKDMFDDLRSSPYLRVFDDACPDKSVFVYKYLRDHLLSFVQNEVPLPTTKRIL</sequence>
<keyword evidence="1" id="KW-0808">Transferase</keyword>
<name>A0A921P2F6_9PLEO</name>
<protein>
    <submittedName>
        <fullName evidence="1">Serine/threonine protein kinase</fullName>
    </submittedName>
</protein>
<dbReference type="AlphaFoldDB" id="A0A921P2F6"/>